<feature type="domain" description="Transcription termination and cleavage factor C-terminal" evidence="3">
    <location>
        <begin position="362"/>
        <end position="393"/>
    </location>
</feature>
<feature type="region of interest" description="Disordered" evidence="2">
    <location>
        <begin position="328"/>
        <end position="356"/>
    </location>
</feature>
<name>A0ABS8RNE3_DATST</name>
<organism evidence="5 6">
    <name type="scientific">Datura stramonium</name>
    <name type="common">Jimsonweed</name>
    <name type="synonym">Common thornapple</name>
    <dbReference type="NCBI Taxonomy" id="4076"/>
    <lineage>
        <taxon>Eukaryota</taxon>
        <taxon>Viridiplantae</taxon>
        <taxon>Streptophyta</taxon>
        <taxon>Embryophyta</taxon>
        <taxon>Tracheophyta</taxon>
        <taxon>Spermatophyta</taxon>
        <taxon>Magnoliopsida</taxon>
        <taxon>eudicotyledons</taxon>
        <taxon>Gunneridae</taxon>
        <taxon>Pentapetalae</taxon>
        <taxon>asterids</taxon>
        <taxon>lamiids</taxon>
        <taxon>Solanales</taxon>
        <taxon>Solanaceae</taxon>
        <taxon>Solanoideae</taxon>
        <taxon>Datureae</taxon>
        <taxon>Datura</taxon>
    </lineage>
</organism>
<feature type="region of interest" description="Disordered" evidence="2">
    <location>
        <begin position="12"/>
        <end position="32"/>
    </location>
</feature>
<evidence type="ECO:0000256" key="1">
    <source>
        <dbReference type="ARBA" id="ARBA00005594"/>
    </source>
</evidence>
<evidence type="ECO:0000313" key="6">
    <source>
        <dbReference type="Proteomes" id="UP000823775"/>
    </source>
</evidence>
<dbReference type="Pfam" id="PF14304">
    <property type="entry name" value="CSTF_C"/>
    <property type="match status" value="1"/>
</dbReference>
<protein>
    <submittedName>
        <fullName evidence="5">Cleavage stimulation factor subunit 2</fullName>
    </submittedName>
</protein>
<dbReference type="InterPro" id="IPR055416">
    <property type="entry name" value="RBD_LARS1"/>
</dbReference>
<dbReference type="Pfam" id="PF24810">
    <property type="entry name" value="RBD_LARS1"/>
    <property type="match status" value="1"/>
</dbReference>
<dbReference type="InterPro" id="IPR038192">
    <property type="entry name" value="CSTF_C_sf"/>
</dbReference>
<feature type="compositionally biased region" description="Polar residues" evidence="2">
    <location>
        <begin position="271"/>
        <end position="282"/>
    </location>
</feature>
<dbReference type="Proteomes" id="UP000823775">
    <property type="component" value="Unassembled WGS sequence"/>
</dbReference>
<feature type="compositionally biased region" description="Polar residues" evidence="2">
    <location>
        <begin position="12"/>
        <end position="29"/>
    </location>
</feature>
<gene>
    <name evidence="5" type="primary">CSTF2</name>
    <name evidence="5" type="ORF">HAX54_040774</name>
</gene>
<keyword evidence="6" id="KW-1185">Reference proteome</keyword>
<evidence type="ECO:0000259" key="3">
    <source>
        <dbReference type="Pfam" id="PF14304"/>
    </source>
</evidence>
<feature type="domain" description="Leucine--tRNA ligase RagD-binding" evidence="4">
    <location>
        <begin position="38"/>
        <end position="112"/>
    </location>
</feature>
<accession>A0ABS8RNE3</accession>
<evidence type="ECO:0000259" key="4">
    <source>
        <dbReference type="Pfam" id="PF24810"/>
    </source>
</evidence>
<dbReference type="InterPro" id="IPR026896">
    <property type="entry name" value="CSTF_C"/>
</dbReference>
<feature type="compositionally biased region" description="Polar residues" evidence="2">
    <location>
        <begin position="328"/>
        <end position="355"/>
    </location>
</feature>
<evidence type="ECO:0000313" key="5">
    <source>
        <dbReference type="EMBL" id="MCD7448330.1"/>
    </source>
</evidence>
<sequence length="416" mass="46079">MIISMRKLLQKQVSGSKKGNVNPSSQNKPNVGRMYVDEQYGGWRRECLEILQRKFDTSTGCFAPDKEILSKLQKSDIAQQGNFKEIQKSCMPFLRFKKDEVLAVGLQASDLRLPLLQTPDIRRSAAPRLQPLLLDSQRSQQLTTQSLPPSLLPRARPQIQLAQPRQNQVLQSQLPTSSRILPSIQPQVIVSISPPVQVGTSAAIKQQTQPSFLQQAWPVASTNFTCIIVSWGQQIQAIILLHQCVPHYRNKGNPSAVSGIMDNTNKTLDEQTQAPNNLSLITRPTYPSGLPEEKRGAANNLDLLSRPLKTAGLNDGISYALPDASVSTPLSGRSTQASSAAETSNPDKQGSQAQLPSDVESALLQQVLSLTLEQLRSLPPDQQKQVIQLQQMLWQPNFNTRKNLRYTCTLKILCPL</sequence>
<proteinExistence type="inferred from homology"/>
<dbReference type="PANTHER" id="PTHR45794">
    <property type="entry name" value="LEUCYL-TRNA SYNTHETASE"/>
    <property type="match status" value="1"/>
</dbReference>
<evidence type="ECO:0000256" key="2">
    <source>
        <dbReference type="SAM" id="MobiDB-lite"/>
    </source>
</evidence>
<feature type="region of interest" description="Disordered" evidence="2">
    <location>
        <begin position="271"/>
        <end position="294"/>
    </location>
</feature>
<dbReference type="EMBL" id="JACEIK010000058">
    <property type="protein sequence ID" value="MCD7448330.1"/>
    <property type="molecule type" value="Genomic_DNA"/>
</dbReference>
<dbReference type="InterPro" id="IPR004493">
    <property type="entry name" value="Leu-tRNA-synth_Ia_arc/euk"/>
</dbReference>
<dbReference type="Gene3D" id="1.10.20.70">
    <property type="entry name" value="Transcription termination and cleavage factor, C-terminal domain"/>
    <property type="match status" value="1"/>
</dbReference>
<comment type="similarity">
    <text evidence="1">Belongs to the class-I aminoacyl-tRNA synthetase family.</text>
</comment>
<comment type="caution">
    <text evidence="5">The sequence shown here is derived from an EMBL/GenBank/DDBJ whole genome shotgun (WGS) entry which is preliminary data.</text>
</comment>
<dbReference type="PANTHER" id="PTHR45794:SF1">
    <property type="entry name" value="LEUCINE--TRNA LIGASE, CYTOPLASMIC"/>
    <property type="match status" value="1"/>
</dbReference>
<reference evidence="5 6" key="1">
    <citation type="journal article" date="2021" name="BMC Genomics">
        <title>Datura genome reveals duplications of psychoactive alkaloid biosynthetic genes and high mutation rate following tissue culture.</title>
        <authorList>
            <person name="Rajewski A."/>
            <person name="Carter-House D."/>
            <person name="Stajich J."/>
            <person name="Litt A."/>
        </authorList>
    </citation>
    <scope>NUCLEOTIDE SEQUENCE [LARGE SCALE GENOMIC DNA]</scope>
    <source>
        <strain evidence="5">AR-01</strain>
    </source>
</reference>